<organism evidence="2 3">
    <name type="scientific">Xylanibacter ruminicola</name>
    <name type="common">Prevotella ruminicola</name>
    <dbReference type="NCBI Taxonomy" id="839"/>
    <lineage>
        <taxon>Bacteria</taxon>
        <taxon>Pseudomonadati</taxon>
        <taxon>Bacteroidota</taxon>
        <taxon>Bacteroidia</taxon>
        <taxon>Bacteroidales</taxon>
        <taxon>Prevotellaceae</taxon>
        <taxon>Xylanibacter</taxon>
    </lineage>
</organism>
<dbReference type="Pfam" id="PF04991">
    <property type="entry name" value="LicD"/>
    <property type="match status" value="1"/>
</dbReference>
<dbReference type="EMBL" id="SUYC01000008">
    <property type="protein sequence ID" value="MBE6270980.1"/>
    <property type="molecule type" value="Genomic_DNA"/>
</dbReference>
<name>A0A9D5SBS4_XYLRU</name>
<dbReference type="InterPro" id="IPR007074">
    <property type="entry name" value="LicD/FKTN/FKRP_NTP_transf"/>
</dbReference>
<gene>
    <name evidence="2" type="ORF">E7101_08520</name>
</gene>
<accession>A0A9D5SBS4</accession>
<protein>
    <submittedName>
        <fullName evidence="2">LicD family protein</fullName>
    </submittedName>
</protein>
<proteinExistence type="predicted"/>
<feature type="domain" description="LicD/FKTN/FKRP nucleotidyltransferase" evidence="1">
    <location>
        <begin position="42"/>
        <end position="108"/>
    </location>
</feature>
<dbReference type="Proteomes" id="UP000806522">
    <property type="component" value="Unassembled WGS sequence"/>
</dbReference>
<comment type="caution">
    <text evidence="2">The sequence shown here is derived from an EMBL/GenBank/DDBJ whole genome shotgun (WGS) entry which is preliminary data.</text>
</comment>
<dbReference type="AlphaFoldDB" id="A0A9D5SBS4"/>
<evidence type="ECO:0000313" key="3">
    <source>
        <dbReference type="Proteomes" id="UP000806522"/>
    </source>
</evidence>
<dbReference type="GO" id="GO:0009100">
    <property type="term" value="P:glycoprotein metabolic process"/>
    <property type="evidence" value="ECO:0007669"/>
    <property type="project" value="UniProtKB-ARBA"/>
</dbReference>
<evidence type="ECO:0000313" key="2">
    <source>
        <dbReference type="EMBL" id="MBE6270980.1"/>
    </source>
</evidence>
<evidence type="ECO:0000259" key="1">
    <source>
        <dbReference type="Pfam" id="PF04991"/>
    </source>
</evidence>
<dbReference type="PANTHER" id="PTHR43404:SF1">
    <property type="entry name" value="MNN4P"/>
    <property type="match status" value="1"/>
</dbReference>
<sequence length="230" mass="27683">MAYIKYKDQKFKYKFCPLYEGIKELDKDIAMRNLVTLKEVADEYGFRFYLAYGTLLGAVREQDFIAHDEDIDLAAEFAQLDVLMAMLPKLLECGFKIARWEERGFISIIRDNEYIDIYLYRQATPKMMICCGEPIPRKFFDDTTTIMFRGYEFLVPSQYEELLVFLYGNDWRVPVVWNDYTPSLMKKVKAYVITYIKYYVPKFLLKPYFVWKEKKMYNKYVEKGRIQKYL</sequence>
<dbReference type="PANTHER" id="PTHR43404">
    <property type="entry name" value="LIPOPOLYSACCHARIDE CHOLINEPHOSPHOTRANSFERASE LICD"/>
    <property type="match status" value="1"/>
</dbReference>
<dbReference type="InterPro" id="IPR052942">
    <property type="entry name" value="LPS_cholinephosphotransferase"/>
</dbReference>
<reference evidence="2" key="1">
    <citation type="submission" date="2019-04" db="EMBL/GenBank/DDBJ databases">
        <title>Evolution of Biomass-Degrading Anaerobic Consortia Revealed by Metagenomics.</title>
        <authorList>
            <person name="Peng X."/>
        </authorList>
    </citation>
    <scope>NUCLEOTIDE SEQUENCE</scope>
    <source>
        <strain evidence="2">SIG140</strain>
    </source>
</reference>